<keyword evidence="1" id="KW-1133">Transmembrane helix</keyword>
<dbReference type="OrthoDB" id="457462at2"/>
<dbReference type="Gene3D" id="1.20.1250.20">
    <property type="entry name" value="MFS general substrate transporter like domains"/>
    <property type="match status" value="1"/>
</dbReference>
<dbReference type="AlphaFoldDB" id="A0A1Z3HPF7"/>
<proteinExistence type="predicted"/>
<reference evidence="2 3" key="1">
    <citation type="journal article" date="2016" name="Biochim. Biophys. Acta">
        <title>Characterization of red-shifted phycobilisomes isolated from the chlorophyll f-containing cyanobacterium Halomicronema hongdechloris.</title>
        <authorList>
            <person name="Li Y."/>
            <person name="Lin Y."/>
            <person name="Garvey C.J."/>
            <person name="Birch D."/>
            <person name="Corkery R.W."/>
            <person name="Loughlin P.C."/>
            <person name="Scheer H."/>
            <person name="Willows R.D."/>
            <person name="Chen M."/>
        </authorList>
    </citation>
    <scope>NUCLEOTIDE SEQUENCE [LARGE SCALE GENOMIC DNA]</scope>
    <source>
        <strain evidence="2 3">C2206</strain>
    </source>
</reference>
<feature type="transmembrane region" description="Helical" evidence="1">
    <location>
        <begin position="309"/>
        <end position="332"/>
    </location>
</feature>
<evidence type="ECO:0000313" key="2">
    <source>
        <dbReference type="EMBL" id="ASC72180.1"/>
    </source>
</evidence>
<protein>
    <submittedName>
        <fullName evidence="2">Major facilitator transporter</fullName>
    </submittedName>
</protein>
<sequence>MSHLSYRLRQRVLWTQVWGLATVQGAITLSWVIYSLYLVEVLTQLGFSPALATGLLVLENGLAIVMEPLMGSLSDRVQQWLGNRFLLIALGMILAASLFLSIPLVMLGNGEAVRWLVPTAMVAWALSMTVFRSPALSLLGRYALATKLPQAASVLTLVGGITGAMGFLVSDWLLALGPLSAFGIGSAVLLGAAVVLGLCHPARAVVVAPTSRWRDLSLEGLSLVFGAGLGVSLGGRLMIQTFPRALAAQDPTVNASIILGLLFIVLALTAIPAGSLAIRIGNRSAMILGLVGMALLCLTIGGLTSMVLAGIVAIALGALFSLVSNGTLPFALSLVPYDRGGLGTGLYFSGGALALSLFGTLSRLGDSLSPVQGGQLAASAFGFAALCVGGSMWVRK</sequence>
<keyword evidence="1" id="KW-0812">Transmembrane</keyword>
<feature type="transmembrane region" description="Helical" evidence="1">
    <location>
        <begin position="376"/>
        <end position="394"/>
    </location>
</feature>
<feature type="transmembrane region" description="Helical" evidence="1">
    <location>
        <begin position="46"/>
        <end position="65"/>
    </location>
</feature>
<dbReference type="InterPro" id="IPR036259">
    <property type="entry name" value="MFS_trans_sf"/>
</dbReference>
<gene>
    <name evidence="2" type="ORF">XM38_031340</name>
</gene>
<dbReference type="GO" id="GO:0022857">
    <property type="term" value="F:transmembrane transporter activity"/>
    <property type="evidence" value="ECO:0007669"/>
    <property type="project" value="InterPro"/>
</dbReference>
<feature type="transmembrane region" description="Helical" evidence="1">
    <location>
        <begin position="85"/>
        <end position="106"/>
    </location>
</feature>
<dbReference type="RefSeq" id="WP_088430271.1">
    <property type="nucleotide sequence ID" value="NZ_CP021983.2"/>
</dbReference>
<name>A0A1Z3HPF7_9CYAN</name>
<dbReference type="Proteomes" id="UP000191901">
    <property type="component" value="Chromosome"/>
</dbReference>
<dbReference type="KEGG" id="hhg:XM38_031340"/>
<feature type="transmembrane region" description="Helical" evidence="1">
    <location>
        <begin position="179"/>
        <end position="199"/>
    </location>
</feature>
<feature type="transmembrane region" description="Helical" evidence="1">
    <location>
        <begin position="12"/>
        <end position="34"/>
    </location>
</feature>
<dbReference type="InterPro" id="IPR011701">
    <property type="entry name" value="MFS"/>
</dbReference>
<feature type="transmembrane region" description="Helical" evidence="1">
    <location>
        <begin position="285"/>
        <end position="303"/>
    </location>
</feature>
<feature type="transmembrane region" description="Helical" evidence="1">
    <location>
        <begin position="152"/>
        <end position="173"/>
    </location>
</feature>
<organism evidence="2 3">
    <name type="scientific">Halomicronema hongdechloris C2206</name>
    <dbReference type="NCBI Taxonomy" id="1641165"/>
    <lineage>
        <taxon>Bacteria</taxon>
        <taxon>Bacillati</taxon>
        <taxon>Cyanobacteriota</taxon>
        <taxon>Cyanophyceae</taxon>
        <taxon>Nodosilineales</taxon>
        <taxon>Nodosilineaceae</taxon>
        <taxon>Halomicronema</taxon>
    </lineage>
</organism>
<accession>A0A1Z3HPF7</accession>
<evidence type="ECO:0000256" key="1">
    <source>
        <dbReference type="SAM" id="Phobius"/>
    </source>
</evidence>
<dbReference type="SUPFAM" id="SSF103473">
    <property type="entry name" value="MFS general substrate transporter"/>
    <property type="match status" value="1"/>
</dbReference>
<keyword evidence="3" id="KW-1185">Reference proteome</keyword>
<feature type="transmembrane region" description="Helical" evidence="1">
    <location>
        <begin position="220"/>
        <end position="239"/>
    </location>
</feature>
<feature type="transmembrane region" description="Helical" evidence="1">
    <location>
        <begin position="251"/>
        <end position="273"/>
    </location>
</feature>
<keyword evidence="1" id="KW-0472">Membrane</keyword>
<dbReference type="STRING" id="1641165.XM38_07145"/>
<dbReference type="PANTHER" id="PTHR23528">
    <property type="match status" value="1"/>
</dbReference>
<dbReference type="EMBL" id="CP021983">
    <property type="protein sequence ID" value="ASC72180.1"/>
    <property type="molecule type" value="Genomic_DNA"/>
</dbReference>
<evidence type="ECO:0000313" key="3">
    <source>
        <dbReference type="Proteomes" id="UP000191901"/>
    </source>
</evidence>
<dbReference type="PANTHER" id="PTHR23528:SF1">
    <property type="entry name" value="MAJOR FACILITATOR SUPERFAMILY (MFS) PROFILE DOMAIN-CONTAINING PROTEIN"/>
    <property type="match status" value="1"/>
</dbReference>
<feature type="transmembrane region" description="Helical" evidence="1">
    <location>
        <begin position="344"/>
        <end position="364"/>
    </location>
</feature>
<dbReference type="Pfam" id="PF07690">
    <property type="entry name" value="MFS_1"/>
    <property type="match status" value="1"/>
</dbReference>